<reference evidence="2 3" key="1">
    <citation type="submission" date="2020-03" db="EMBL/GenBank/DDBJ databases">
        <title>Whole genome shotgun sequence of Phytohabitans houttuyneae NBRC 108639.</title>
        <authorList>
            <person name="Komaki H."/>
            <person name="Tamura T."/>
        </authorList>
    </citation>
    <scope>NUCLEOTIDE SEQUENCE [LARGE SCALE GENOMIC DNA]</scope>
    <source>
        <strain evidence="2 3">NBRC 108639</strain>
    </source>
</reference>
<proteinExistence type="predicted"/>
<sequence>MATRQPLVPLRIEEVEPPPILAPLAYVDLFGVDETQARERLRRALEGPRRSLPGGRRPPPSGLPPGRLERAAQAARVHRPHRAPGRAAGEGCRRVSGRWCRPCTGWAAWARPSWYPDALALDEESLRGCRRTFGADRPYTLACAANLALTRRVLGG</sequence>
<name>A0A6V8KBH4_9ACTN</name>
<protein>
    <submittedName>
        <fullName evidence="2">Uncharacterized protein</fullName>
    </submittedName>
</protein>
<gene>
    <name evidence="2" type="ORF">Phou_032370</name>
</gene>
<dbReference type="AlphaFoldDB" id="A0A6V8KBH4"/>
<reference evidence="2 3" key="2">
    <citation type="submission" date="2020-03" db="EMBL/GenBank/DDBJ databases">
        <authorList>
            <person name="Ichikawa N."/>
            <person name="Kimura A."/>
            <person name="Kitahashi Y."/>
            <person name="Uohara A."/>
        </authorList>
    </citation>
    <scope>NUCLEOTIDE SEQUENCE [LARGE SCALE GENOMIC DNA]</scope>
    <source>
        <strain evidence="2 3">NBRC 108639</strain>
    </source>
</reference>
<comment type="caution">
    <text evidence="2">The sequence shown here is derived from an EMBL/GenBank/DDBJ whole genome shotgun (WGS) entry which is preliminary data.</text>
</comment>
<keyword evidence="3" id="KW-1185">Reference proteome</keyword>
<evidence type="ECO:0000256" key="1">
    <source>
        <dbReference type="SAM" id="MobiDB-lite"/>
    </source>
</evidence>
<dbReference type="Proteomes" id="UP000482800">
    <property type="component" value="Unassembled WGS sequence"/>
</dbReference>
<evidence type="ECO:0000313" key="2">
    <source>
        <dbReference type="EMBL" id="GFJ79057.1"/>
    </source>
</evidence>
<accession>A0A6V8KBH4</accession>
<organism evidence="2 3">
    <name type="scientific">Phytohabitans houttuyneae</name>
    <dbReference type="NCBI Taxonomy" id="1076126"/>
    <lineage>
        <taxon>Bacteria</taxon>
        <taxon>Bacillati</taxon>
        <taxon>Actinomycetota</taxon>
        <taxon>Actinomycetes</taxon>
        <taxon>Micromonosporales</taxon>
        <taxon>Micromonosporaceae</taxon>
    </lineage>
</organism>
<feature type="region of interest" description="Disordered" evidence="1">
    <location>
        <begin position="44"/>
        <end position="90"/>
    </location>
</feature>
<dbReference type="EMBL" id="BLPF01000001">
    <property type="protein sequence ID" value="GFJ79057.1"/>
    <property type="molecule type" value="Genomic_DNA"/>
</dbReference>
<evidence type="ECO:0000313" key="3">
    <source>
        <dbReference type="Proteomes" id="UP000482800"/>
    </source>
</evidence>